<feature type="repeat" description="TPR" evidence="1">
    <location>
        <begin position="201"/>
        <end position="234"/>
    </location>
</feature>
<dbReference type="SMART" id="SM00028">
    <property type="entry name" value="TPR"/>
    <property type="match status" value="2"/>
</dbReference>
<gene>
    <name evidence="4" type="ORF">NZ698_01260</name>
</gene>
<dbReference type="InterPro" id="IPR019734">
    <property type="entry name" value="TPR_rpt"/>
</dbReference>
<dbReference type="RefSeq" id="WP_263001093.1">
    <property type="nucleotide sequence ID" value="NZ_JAOTEM010000001.1"/>
</dbReference>
<evidence type="ECO:0000256" key="1">
    <source>
        <dbReference type="PROSITE-ProRule" id="PRU00339"/>
    </source>
</evidence>
<evidence type="ECO:0000313" key="5">
    <source>
        <dbReference type="Proteomes" id="UP001208649"/>
    </source>
</evidence>
<dbReference type="SUPFAM" id="SSF48452">
    <property type="entry name" value="TPR-like"/>
    <property type="match status" value="1"/>
</dbReference>
<feature type="coiled-coil region" evidence="2">
    <location>
        <begin position="382"/>
        <end position="409"/>
    </location>
</feature>
<organism evidence="4 5">
    <name type="scientific">Chryseobacterium edaphi</name>
    <dbReference type="NCBI Taxonomy" id="2976532"/>
    <lineage>
        <taxon>Bacteria</taxon>
        <taxon>Pseudomonadati</taxon>
        <taxon>Bacteroidota</taxon>
        <taxon>Flavobacteriia</taxon>
        <taxon>Flavobacteriales</taxon>
        <taxon>Weeksellaceae</taxon>
        <taxon>Chryseobacterium group</taxon>
        <taxon>Chryseobacterium</taxon>
    </lineage>
</organism>
<keyword evidence="3" id="KW-1133">Transmembrane helix</keyword>
<dbReference type="Proteomes" id="UP001208649">
    <property type="component" value="Unassembled WGS sequence"/>
</dbReference>
<evidence type="ECO:0000256" key="3">
    <source>
        <dbReference type="SAM" id="Phobius"/>
    </source>
</evidence>
<feature type="repeat" description="TPR" evidence="1">
    <location>
        <begin position="241"/>
        <end position="274"/>
    </location>
</feature>
<protein>
    <submittedName>
        <fullName evidence="4">Tetratricopeptide repeat protein</fullName>
    </submittedName>
</protein>
<keyword evidence="1" id="KW-0802">TPR repeat</keyword>
<keyword evidence="3" id="KW-0472">Membrane</keyword>
<dbReference type="EMBL" id="JAOTEM010000001">
    <property type="protein sequence ID" value="MCU7615812.1"/>
    <property type="molecule type" value="Genomic_DNA"/>
</dbReference>
<dbReference type="PROSITE" id="PS50005">
    <property type="entry name" value="TPR"/>
    <property type="match status" value="2"/>
</dbReference>
<dbReference type="Gene3D" id="1.25.40.10">
    <property type="entry name" value="Tetratricopeptide repeat domain"/>
    <property type="match status" value="2"/>
</dbReference>
<name>A0ABT2W3J8_9FLAO</name>
<dbReference type="SUPFAM" id="SSF46894">
    <property type="entry name" value="C-terminal effector domain of the bipartite response regulators"/>
    <property type="match status" value="1"/>
</dbReference>
<sequence length="494" mass="57998">MKNFLIFIFFLGTAALFRVNAQKYTPAQHTILKNDSLISKISLTDPDKAIKQASKNLLDAEKLEFDEGKLKIYETLSYAYYAAGDFQKLIEFSGLEEKMALRLKNYLLVCNALRYQAIGYSKLGFSDEARESMKNAFRYTHKISDKQKYHKIRGLLYQASCYVEENIVTDKDQTYYDSVFVWRKKEMSELRKAKVEEFVLTGTYINIGNSYSQKNKYDSAAYYFKRSLVIAQKRKDKFSEARALVQLGVLYSGMKEHIKAIDVFEKALKANNRTDPYLDKDIYYNLIKCYKSTNNTVKYQKYLEKSVILQDSLDLLERAEVKTTITQIKKRKEESFSETKLKLYIIILSSVLLAVACLYLAYRYFKIYKKERKEKKFKEETILEKDTQLNHLESKINNAFEEVLELAKNDDPAFLARFKEVYPEFYCKLTSAYPDLTISQLRFCAMLKLNFSTKEIAHYHHTTVRGVQTKKTRLRKQLNLSSEEDLNKWMMNFS</sequence>
<proteinExistence type="predicted"/>
<keyword evidence="2" id="KW-0175">Coiled coil</keyword>
<keyword evidence="5" id="KW-1185">Reference proteome</keyword>
<keyword evidence="3" id="KW-0812">Transmembrane</keyword>
<reference evidence="5" key="1">
    <citation type="submission" date="2023-07" db="EMBL/GenBank/DDBJ databases">
        <title>Chryseobacterium sp. strain PBS4-4 Genome sequencing and assembly.</title>
        <authorList>
            <person name="Jung Y."/>
        </authorList>
    </citation>
    <scope>NUCLEOTIDE SEQUENCE [LARGE SCALE GENOMIC DNA]</scope>
    <source>
        <strain evidence="5">PBS4-4</strain>
    </source>
</reference>
<evidence type="ECO:0000256" key="2">
    <source>
        <dbReference type="SAM" id="Coils"/>
    </source>
</evidence>
<dbReference type="Pfam" id="PF13424">
    <property type="entry name" value="TPR_12"/>
    <property type="match status" value="1"/>
</dbReference>
<dbReference type="InterPro" id="IPR016032">
    <property type="entry name" value="Sig_transdc_resp-reg_C-effctor"/>
</dbReference>
<accession>A0ABT2W3J8</accession>
<feature type="transmembrane region" description="Helical" evidence="3">
    <location>
        <begin position="343"/>
        <end position="365"/>
    </location>
</feature>
<comment type="caution">
    <text evidence="4">The sequence shown here is derived from an EMBL/GenBank/DDBJ whole genome shotgun (WGS) entry which is preliminary data.</text>
</comment>
<evidence type="ECO:0000313" key="4">
    <source>
        <dbReference type="EMBL" id="MCU7615812.1"/>
    </source>
</evidence>
<dbReference type="InterPro" id="IPR011990">
    <property type="entry name" value="TPR-like_helical_dom_sf"/>
</dbReference>